<reference evidence="1" key="1">
    <citation type="submission" date="2021-06" db="EMBL/GenBank/DDBJ databases">
        <authorList>
            <person name="Kallberg Y."/>
            <person name="Tangrot J."/>
            <person name="Rosling A."/>
        </authorList>
    </citation>
    <scope>NUCLEOTIDE SEQUENCE</scope>
    <source>
        <strain evidence="1">AU212A</strain>
    </source>
</reference>
<feature type="non-terminal residue" evidence="1">
    <location>
        <position position="1"/>
    </location>
</feature>
<evidence type="ECO:0000313" key="1">
    <source>
        <dbReference type="EMBL" id="CAG8712827.1"/>
    </source>
</evidence>
<proteinExistence type="predicted"/>
<evidence type="ECO:0000313" key="2">
    <source>
        <dbReference type="Proteomes" id="UP000789860"/>
    </source>
</evidence>
<comment type="caution">
    <text evidence="1">The sequence shown here is derived from an EMBL/GenBank/DDBJ whole genome shotgun (WGS) entry which is preliminary data.</text>
</comment>
<keyword evidence="2" id="KW-1185">Reference proteome</keyword>
<protein>
    <submittedName>
        <fullName evidence="1">11552_t:CDS:1</fullName>
    </submittedName>
</protein>
<accession>A0ACA9PLS0</accession>
<dbReference type="EMBL" id="CAJVPM010043927">
    <property type="protein sequence ID" value="CAG8712827.1"/>
    <property type="molecule type" value="Genomic_DNA"/>
</dbReference>
<organism evidence="1 2">
    <name type="scientific">Scutellospora calospora</name>
    <dbReference type="NCBI Taxonomy" id="85575"/>
    <lineage>
        <taxon>Eukaryota</taxon>
        <taxon>Fungi</taxon>
        <taxon>Fungi incertae sedis</taxon>
        <taxon>Mucoromycota</taxon>
        <taxon>Glomeromycotina</taxon>
        <taxon>Glomeromycetes</taxon>
        <taxon>Diversisporales</taxon>
        <taxon>Gigasporaceae</taxon>
        <taxon>Scutellospora</taxon>
    </lineage>
</organism>
<sequence>VRKLGGIPLVLNQCNIDDNNPYIREYAIFALRNLLINNSENQKLVKELEPIEPVQNDILGEIGIITELGNN</sequence>
<dbReference type="Proteomes" id="UP000789860">
    <property type="component" value="Unassembled WGS sequence"/>
</dbReference>
<name>A0ACA9PLS0_9GLOM</name>
<gene>
    <name evidence="1" type="ORF">SCALOS_LOCUS10938</name>
</gene>
<feature type="non-terminal residue" evidence="1">
    <location>
        <position position="71"/>
    </location>
</feature>